<dbReference type="PROSITE" id="PS51257">
    <property type="entry name" value="PROKAR_LIPOPROTEIN"/>
    <property type="match status" value="1"/>
</dbReference>
<feature type="signal peptide" evidence="2">
    <location>
        <begin position="1"/>
        <end position="19"/>
    </location>
</feature>
<dbReference type="InterPro" id="IPR019734">
    <property type="entry name" value="TPR_rpt"/>
</dbReference>
<reference evidence="3 4" key="1">
    <citation type="submission" date="2016-10" db="EMBL/GenBank/DDBJ databases">
        <authorList>
            <person name="de Groot N.N."/>
        </authorList>
    </citation>
    <scope>NUCLEOTIDE SEQUENCE [LARGE SCALE GENOMIC DNA]</scope>
    <source>
        <strain evidence="3 4">DSM 14858</strain>
    </source>
</reference>
<sequence length="190" mass="20238">MRRSWLLFLTVAALSACQAGVTERGAVADDPLTAPGFMRGPGGVDPLIVGDRLLAAGEPELALNSYIRAAGQRAGPTTEIKIAMAQANIGLGRLNQAERLLREAVAEEPRNAPAMNNLGVVLMELGQTGEAHRVFRTAFALQPSPEILENLRVSGAKIENSGYTQPQDNAFTLTRGDDGIYGLNSPEQFP</sequence>
<dbReference type="STRING" id="188906.SAMN04488526_1276"/>
<evidence type="ECO:0000313" key="4">
    <source>
        <dbReference type="Proteomes" id="UP000199283"/>
    </source>
</evidence>
<evidence type="ECO:0000256" key="2">
    <source>
        <dbReference type="SAM" id="SignalP"/>
    </source>
</evidence>
<dbReference type="AlphaFoldDB" id="A0A1H7JA65"/>
<keyword evidence="1" id="KW-0802">TPR repeat</keyword>
<evidence type="ECO:0000256" key="1">
    <source>
        <dbReference type="PROSITE-ProRule" id="PRU00339"/>
    </source>
</evidence>
<keyword evidence="2" id="KW-0732">Signal</keyword>
<feature type="repeat" description="TPR" evidence="1">
    <location>
        <begin position="112"/>
        <end position="145"/>
    </location>
</feature>
<protein>
    <submittedName>
        <fullName evidence="3">Tetratricopeptide repeat-containing protein</fullName>
    </submittedName>
</protein>
<dbReference type="RefSeq" id="WP_092760751.1">
    <property type="nucleotide sequence ID" value="NZ_FNZQ01000001.1"/>
</dbReference>
<dbReference type="Pfam" id="PF14559">
    <property type="entry name" value="TPR_19"/>
    <property type="match status" value="1"/>
</dbReference>
<dbReference type="EMBL" id="FNZQ01000001">
    <property type="protein sequence ID" value="SEK70195.1"/>
    <property type="molecule type" value="Genomic_DNA"/>
</dbReference>
<dbReference type="PROSITE" id="PS50005">
    <property type="entry name" value="TPR"/>
    <property type="match status" value="1"/>
</dbReference>
<dbReference type="SMART" id="SM00028">
    <property type="entry name" value="TPR"/>
    <property type="match status" value="2"/>
</dbReference>
<dbReference type="InterPro" id="IPR011990">
    <property type="entry name" value="TPR-like_helical_dom_sf"/>
</dbReference>
<dbReference type="SUPFAM" id="SSF48452">
    <property type="entry name" value="TPR-like"/>
    <property type="match status" value="1"/>
</dbReference>
<dbReference type="Proteomes" id="UP000199283">
    <property type="component" value="Unassembled WGS sequence"/>
</dbReference>
<evidence type="ECO:0000313" key="3">
    <source>
        <dbReference type="EMBL" id="SEK70195.1"/>
    </source>
</evidence>
<proteinExistence type="predicted"/>
<gene>
    <name evidence="3" type="ORF">SAMN04488526_1276</name>
</gene>
<name>A0A1H7JA65_9RHOB</name>
<keyword evidence="4" id="KW-1185">Reference proteome</keyword>
<dbReference type="Gene3D" id="1.25.40.10">
    <property type="entry name" value="Tetratricopeptide repeat domain"/>
    <property type="match status" value="1"/>
</dbReference>
<accession>A0A1H7JA65</accession>
<organism evidence="3 4">
    <name type="scientific">Jannaschia helgolandensis</name>
    <dbReference type="NCBI Taxonomy" id="188906"/>
    <lineage>
        <taxon>Bacteria</taxon>
        <taxon>Pseudomonadati</taxon>
        <taxon>Pseudomonadota</taxon>
        <taxon>Alphaproteobacteria</taxon>
        <taxon>Rhodobacterales</taxon>
        <taxon>Roseobacteraceae</taxon>
        <taxon>Jannaschia</taxon>
    </lineage>
</organism>
<feature type="chain" id="PRO_5011491328" evidence="2">
    <location>
        <begin position="20"/>
        <end position="190"/>
    </location>
</feature>